<name>A0A1L9WIJ6_ASPA1</name>
<dbReference type="AlphaFoldDB" id="A0A1L9WIJ6"/>
<evidence type="ECO:0000313" key="2">
    <source>
        <dbReference type="Proteomes" id="UP000184546"/>
    </source>
</evidence>
<dbReference type="EMBL" id="KV878987">
    <property type="protein sequence ID" value="OJJ95989.1"/>
    <property type="molecule type" value="Genomic_DNA"/>
</dbReference>
<keyword evidence="2" id="KW-1185">Reference proteome</keyword>
<sequence>MRRMNDDDFRELGVGLGPLGWGIYYTWNLFADSDDHPEWRTGVDMTGWTLACNDDDDLVFLKTEDYTYAYFCHNSAPGGAYFNLHNFSVKSRESNAKFMVMYPRSGHECDRDQMVEWARRWSGYEVTGDEKEYYMELIRAAKAGEGQEQ</sequence>
<protein>
    <submittedName>
        <fullName evidence="1">Uncharacterized protein</fullName>
    </submittedName>
</protein>
<reference evidence="2" key="1">
    <citation type="journal article" date="2017" name="Genome Biol.">
        <title>Comparative genomics reveals high biological diversity and specific adaptations in the industrially and medically important fungal genus Aspergillus.</title>
        <authorList>
            <person name="de Vries R.P."/>
            <person name="Riley R."/>
            <person name="Wiebenga A."/>
            <person name="Aguilar-Osorio G."/>
            <person name="Amillis S."/>
            <person name="Uchima C.A."/>
            <person name="Anderluh G."/>
            <person name="Asadollahi M."/>
            <person name="Askin M."/>
            <person name="Barry K."/>
            <person name="Battaglia E."/>
            <person name="Bayram O."/>
            <person name="Benocci T."/>
            <person name="Braus-Stromeyer S.A."/>
            <person name="Caldana C."/>
            <person name="Canovas D."/>
            <person name="Cerqueira G.C."/>
            <person name="Chen F."/>
            <person name="Chen W."/>
            <person name="Choi C."/>
            <person name="Clum A."/>
            <person name="Dos Santos R.A."/>
            <person name="Damasio A.R."/>
            <person name="Diallinas G."/>
            <person name="Emri T."/>
            <person name="Fekete E."/>
            <person name="Flipphi M."/>
            <person name="Freyberg S."/>
            <person name="Gallo A."/>
            <person name="Gournas C."/>
            <person name="Habgood R."/>
            <person name="Hainaut M."/>
            <person name="Harispe M.L."/>
            <person name="Henrissat B."/>
            <person name="Hilden K.S."/>
            <person name="Hope R."/>
            <person name="Hossain A."/>
            <person name="Karabika E."/>
            <person name="Karaffa L."/>
            <person name="Karanyi Z."/>
            <person name="Krasevec N."/>
            <person name="Kuo A."/>
            <person name="Kusch H."/>
            <person name="LaButti K."/>
            <person name="Lagendijk E.L."/>
            <person name="Lapidus A."/>
            <person name="Levasseur A."/>
            <person name="Lindquist E."/>
            <person name="Lipzen A."/>
            <person name="Logrieco A.F."/>
            <person name="MacCabe A."/>
            <person name="Maekelae M.R."/>
            <person name="Malavazi I."/>
            <person name="Melin P."/>
            <person name="Meyer V."/>
            <person name="Mielnichuk N."/>
            <person name="Miskei M."/>
            <person name="Molnar A.P."/>
            <person name="Mule G."/>
            <person name="Ngan C.Y."/>
            <person name="Orejas M."/>
            <person name="Orosz E."/>
            <person name="Ouedraogo J.P."/>
            <person name="Overkamp K.M."/>
            <person name="Park H.-S."/>
            <person name="Perrone G."/>
            <person name="Piumi F."/>
            <person name="Punt P.J."/>
            <person name="Ram A.F."/>
            <person name="Ramon A."/>
            <person name="Rauscher S."/>
            <person name="Record E."/>
            <person name="Riano-Pachon D.M."/>
            <person name="Robert V."/>
            <person name="Roehrig J."/>
            <person name="Ruller R."/>
            <person name="Salamov A."/>
            <person name="Salih N.S."/>
            <person name="Samson R.A."/>
            <person name="Sandor E."/>
            <person name="Sanguinetti M."/>
            <person name="Schuetze T."/>
            <person name="Sepcic K."/>
            <person name="Shelest E."/>
            <person name="Sherlock G."/>
            <person name="Sophianopoulou V."/>
            <person name="Squina F.M."/>
            <person name="Sun H."/>
            <person name="Susca A."/>
            <person name="Todd R.B."/>
            <person name="Tsang A."/>
            <person name="Unkles S.E."/>
            <person name="van de Wiele N."/>
            <person name="van Rossen-Uffink D."/>
            <person name="Oliveira J.V."/>
            <person name="Vesth T.C."/>
            <person name="Visser J."/>
            <person name="Yu J.-H."/>
            <person name="Zhou M."/>
            <person name="Andersen M.R."/>
            <person name="Archer D.B."/>
            <person name="Baker S.E."/>
            <person name="Benoit I."/>
            <person name="Brakhage A.A."/>
            <person name="Braus G.H."/>
            <person name="Fischer R."/>
            <person name="Frisvad J.C."/>
            <person name="Goldman G.H."/>
            <person name="Houbraken J."/>
            <person name="Oakley B."/>
            <person name="Pocsi I."/>
            <person name="Scazzocchio C."/>
            <person name="Seiboth B."/>
            <person name="vanKuyk P.A."/>
            <person name="Wortman J."/>
            <person name="Dyer P.S."/>
            <person name="Grigoriev I.V."/>
        </authorList>
    </citation>
    <scope>NUCLEOTIDE SEQUENCE [LARGE SCALE GENOMIC DNA]</scope>
    <source>
        <strain evidence="2">ATCC 16872 / CBS 172.66 / WB 5094</strain>
    </source>
</reference>
<dbReference type="OrthoDB" id="4378110at2759"/>
<dbReference type="VEuPathDB" id="FungiDB:ASPACDRAFT_126261"/>
<dbReference type="Proteomes" id="UP000184546">
    <property type="component" value="Unassembled WGS sequence"/>
</dbReference>
<accession>A0A1L9WIJ6</accession>
<dbReference type="OMA" id="ENYNSAY"/>
<dbReference type="RefSeq" id="XP_020052329.1">
    <property type="nucleotide sequence ID" value="XM_020196903.1"/>
</dbReference>
<proteinExistence type="predicted"/>
<dbReference type="GeneID" id="30970717"/>
<gene>
    <name evidence="1" type="ORF">ASPACDRAFT_126261</name>
</gene>
<organism evidence="1 2">
    <name type="scientific">Aspergillus aculeatus (strain ATCC 16872 / CBS 172.66 / WB 5094)</name>
    <dbReference type="NCBI Taxonomy" id="690307"/>
    <lineage>
        <taxon>Eukaryota</taxon>
        <taxon>Fungi</taxon>
        <taxon>Dikarya</taxon>
        <taxon>Ascomycota</taxon>
        <taxon>Pezizomycotina</taxon>
        <taxon>Eurotiomycetes</taxon>
        <taxon>Eurotiomycetidae</taxon>
        <taxon>Eurotiales</taxon>
        <taxon>Aspergillaceae</taxon>
        <taxon>Aspergillus</taxon>
        <taxon>Aspergillus subgen. Circumdati</taxon>
    </lineage>
</organism>
<evidence type="ECO:0000313" key="1">
    <source>
        <dbReference type="EMBL" id="OJJ95989.1"/>
    </source>
</evidence>